<accession>A0A543IJL9</accession>
<dbReference type="Proteomes" id="UP000316706">
    <property type="component" value="Unassembled WGS sequence"/>
</dbReference>
<sequence>MAKRPVSNSFAKPGQMSLMSEWCGERRGNGFRAHRLGVLSDYQILNGCLNEVQAQDEGELWLLCDAQTRLSERIALAESVRRRQ</sequence>
<dbReference type="EMBL" id="VFPO01000001">
    <property type="protein sequence ID" value="TQM70774.1"/>
    <property type="molecule type" value="Genomic_DNA"/>
</dbReference>
<protein>
    <submittedName>
        <fullName evidence="1">Uncharacterized protein</fullName>
    </submittedName>
</protein>
<dbReference type="AlphaFoldDB" id="A0A543IJL9"/>
<keyword evidence="2" id="KW-1185">Reference proteome</keyword>
<name>A0A543IJL9_9ACTN</name>
<gene>
    <name evidence="1" type="ORF">FHX41_4510</name>
</gene>
<comment type="caution">
    <text evidence="1">The sequence shown here is derived from an EMBL/GenBank/DDBJ whole genome shotgun (WGS) entry which is preliminary data.</text>
</comment>
<organism evidence="1 2">
    <name type="scientific">Actinomadura hallensis</name>
    <dbReference type="NCBI Taxonomy" id="337895"/>
    <lineage>
        <taxon>Bacteria</taxon>
        <taxon>Bacillati</taxon>
        <taxon>Actinomycetota</taxon>
        <taxon>Actinomycetes</taxon>
        <taxon>Streptosporangiales</taxon>
        <taxon>Thermomonosporaceae</taxon>
        <taxon>Actinomadura</taxon>
    </lineage>
</organism>
<evidence type="ECO:0000313" key="1">
    <source>
        <dbReference type="EMBL" id="TQM70774.1"/>
    </source>
</evidence>
<evidence type="ECO:0000313" key="2">
    <source>
        <dbReference type="Proteomes" id="UP000316706"/>
    </source>
</evidence>
<reference evidence="1 2" key="1">
    <citation type="submission" date="2019-06" db="EMBL/GenBank/DDBJ databases">
        <title>Sequencing the genomes of 1000 actinobacteria strains.</title>
        <authorList>
            <person name="Klenk H.-P."/>
        </authorList>
    </citation>
    <scope>NUCLEOTIDE SEQUENCE [LARGE SCALE GENOMIC DNA]</scope>
    <source>
        <strain evidence="1 2">DSM 45043</strain>
    </source>
</reference>
<proteinExistence type="predicted"/>